<dbReference type="OrthoDB" id="1121311at2"/>
<evidence type="ECO:0000256" key="2">
    <source>
        <dbReference type="ARBA" id="ARBA00022475"/>
    </source>
</evidence>
<evidence type="ECO:0000313" key="9">
    <source>
        <dbReference type="Proteomes" id="UP000248553"/>
    </source>
</evidence>
<evidence type="ECO:0000313" key="8">
    <source>
        <dbReference type="EMBL" id="RAK63861.1"/>
    </source>
</evidence>
<dbReference type="Proteomes" id="UP000248553">
    <property type="component" value="Unassembled WGS sequence"/>
</dbReference>
<dbReference type="AlphaFoldDB" id="A0A328BBR6"/>
<accession>A0A328BBR6</accession>
<dbReference type="Pfam" id="PF12823">
    <property type="entry name" value="DUF3817"/>
    <property type="match status" value="1"/>
</dbReference>
<evidence type="ECO:0000256" key="6">
    <source>
        <dbReference type="SAM" id="Phobius"/>
    </source>
</evidence>
<keyword evidence="4 6" id="KW-1133">Transmembrane helix</keyword>
<keyword evidence="3 6" id="KW-0812">Transmembrane</keyword>
<feature type="transmembrane region" description="Helical" evidence="6">
    <location>
        <begin position="76"/>
        <end position="92"/>
    </location>
</feature>
<dbReference type="NCBIfam" id="TIGR03954">
    <property type="entry name" value="integ_memb_HG"/>
    <property type="match status" value="1"/>
</dbReference>
<evidence type="ECO:0000256" key="4">
    <source>
        <dbReference type="ARBA" id="ARBA00022989"/>
    </source>
</evidence>
<dbReference type="GO" id="GO:0005886">
    <property type="term" value="C:plasma membrane"/>
    <property type="evidence" value="ECO:0007669"/>
    <property type="project" value="UniProtKB-SubCell"/>
</dbReference>
<organism evidence="8 9">
    <name type="scientific">Hymenobacter edaphi</name>
    <dbReference type="NCBI Taxonomy" id="2211146"/>
    <lineage>
        <taxon>Bacteria</taxon>
        <taxon>Pseudomonadati</taxon>
        <taxon>Bacteroidota</taxon>
        <taxon>Cytophagia</taxon>
        <taxon>Cytophagales</taxon>
        <taxon>Hymenobacteraceae</taxon>
        <taxon>Hymenobacter</taxon>
    </lineage>
</organism>
<evidence type="ECO:0000256" key="3">
    <source>
        <dbReference type="ARBA" id="ARBA00022692"/>
    </source>
</evidence>
<keyword evidence="5 6" id="KW-0472">Membrane</keyword>
<proteinExistence type="predicted"/>
<dbReference type="PANTHER" id="PTHR40077">
    <property type="entry name" value="MEMBRANE PROTEIN-RELATED"/>
    <property type="match status" value="1"/>
</dbReference>
<reference evidence="9" key="1">
    <citation type="submission" date="2018-05" db="EMBL/GenBank/DDBJ databases">
        <authorList>
            <person name="Nie L."/>
        </authorList>
    </citation>
    <scope>NUCLEOTIDE SEQUENCE [LARGE SCALE GENOMIC DNA]</scope>
    <source>
        <strain evidence="9">NL</strain>
    </source>
</reference>
<feature type="transmembrane region" description="Helical" evidence="6">
    <location>
        <begin position="15"/>
        <end position="38"/>
    </location>
</feature>
<dbReference type="EMBL" id="QHKM01000008">
    <property type="protein sequence ID" value="RAK63861.1"/>
    <property type="molecule type" value="Genomic_DNA"/>
</dbReference>
<name>A0A328BBR6_9BACT</name>
<gene>
    <name evidence="8" type="ORF">DLM85_20140</name>
</gene>
<protein>
    <recommendedName>
        <fullName evidence="7">DUF3817 domain-containing protein</fullName>
    </recommendedName>
</protein>
<dbReference type="PANTHER" id="PTHR40077:SF1">
    <property type="entry name" value="MEMBRANE PROTEIN"/>
    <property type="match status" value="1"/>
</dbReference>
<comment type="caution">
    <text evidence="8">The sequence shown here is derived from an EMBL/GenBank/DDBJ whole genome shotgun (WGS) entry which is preliminary data.</text>
</comment>
<sequence length="101" mass="11096">MLFSLFSTSLGRLRVVGFLEGLSFLVLLGVAMPLKYFFGRPEAVRHVGMAHGVLFVLYALLVIGAAVEYGWSMRKALLAFAASVVPLGTFWADKRLFRADA</sequence>
<dbReference type="RefSeq" id="WP_111479979.1">
    <property type="nucleotide sequence ID" value="NZ_QHKM01000008.1"/>
</dbReference>
<feature type="transmembrane region" description="Helical" evidence="6">
    <location>
        <begin position="50"/>
        <end position="70"/>
    </location>
</feature>
<keyword evidence="9" id="KW-1185">Reference proteome</keyword>
<evidence type="ECO:0000259" key="7">
    <source>
        <dbReference type="Pfam" id="PF12823"/>
    </source>
</evidence>
<evidence type="ECO:0000256" key="5">
    <source>
        <dbReference type="ARBA" id="ARBA00023136"/>
    </source>
</evidence>
<keyword evidence="2" id="KW-1003">Cell membrane</keyword>
<comment type="subcellular location">
    <subcellularLocation>
        <location evidence="1">Cell membrane</location>
        <topology evidence="1">Multi-pass membrane protein</topology>
    </subcellularLocation>
</comment>
<feature type="domain" description="DUF3817" evidence="7">
    <location>
        <begin position="11"/>
        <end position="96"/>
    </location>
</feature>
<dbReference type="InterPro" id="IPR023845">
    <property type="entry name" value="DUF3817_TM"/>
</dbReference>
<evidence type="ECO:0000256" key="1">
    <source>
        <dbReference type="ARBA" id="ARBA00004651"/>
    </source>
</evidence>